<accession>A0A5J4G0N7</accession>
<dbReference type="InterPro" id="IPR052179">
    <property type="entry name" value="DD-CPase-like"/>
</dbReference>
<evidence type="ECO:0000313" key="2">
    <source>
        <dbReference type="EMBL" id="GEQ87094.1"/>
    </source>
</evidence>
<dbReference type="Proteomes" id="UP000326994">
    <property type="component" value="Unassembled WGS sequence"/>
</dbReference>
<keyword evidence="2" id="KW-0378">Hydrolase</keyword>
<dbReference type="EMBL" id="BKCF01000005">
    <property type="protein sequence ID" value="GEQ87094.1"/>
    <property type="molecule type" value="Genomic_DNA"/>
</dbReference>
<evidence type="ECO:0000259" key="1">
    <source>
        <dbReference type="Pfam" id="PF02557"/>
    </source>
</evidence>
<keyword evidence="2" id="KW-0121">Carboxypeptidase</keyword>
<comment type="caution">
    <text evidence="2">The sequence shown here is derived from an EMBL/GenBank/DDBJ whole genome shotgun (WGS) entry which is preliminary data.</text>
</comment>
<reference evidence="2 3" key="1">
    <citation type="submission" date="2019-08" db="EMBL/GenBank/DDBJ databases">
        <title>Ulvibacter marinistellae sp. nov., isolated from a starfish, Patiria pectinifera.</title>
        <authorList>
            <person name="Kawano K."/>
            <person name="Ushijima N."/>
            <person name="Kihara M."/>
            <person name="Itoh H."/>
        </authorList>
    </citation>
    <scope>NUCLEOTIDE SEQUENCE [LARGE SCALE GENOMIC DNA]</scope>
    <source>
        <strain evidence="2 3">KK4</strain>
    </source>
</reference>
<dbReference type="RefSeq" id="WP_151895008.1">
    <property type="nucleotide sequence ID" value="NZ_BKCF01000005.1"/>
</dbReference>
<dbReference type="GO" id="GO:0004180">
    <property type="term" value="F:carboxypeptidase activity"/>
    <property type="evidence" value="ECO:0007669"/>
    <property type="project" value="UniProtKB-KW"/>
</dbReference>
<dbReference type="SUPFAM" id="SSF55166">
    <property type="entry name" value="Hedgehog/DD-peptidase"/>
    <property type="match status" value="1"/>
</dbReference>
<dbReference type="PANTHER" id="PTHR34385:SF1">
    <property type="entry name" value="PEPTIDOGLYCAN L-ALANYL-D-GLUTAMATE ENDOPEPTIDASE CWLK"/>
    <property type="match status" value="1"/>
</dbReference>
<evidence type="ECO:0000313" key="3">
    <source>
        <dbReference type="Proteomes" id="UP000326994"/>
    </source>
</evidence>
<dbReference type="Pfam" id="PF02557">
    <property type="entry name" value="VanY"/>
    <property type="match status" value="1"/>
</dbReference>
<dbReference type="GO" id="GO:0006508">
    <property type="term" value="P:proteolysis"/>
    <property type="evidence" value="ECO:0007669"/>
    <property type="project" value="InterPro"/>
</dbReference>
<protein>
    <submittedName>
        <fullName evidence="2">D-alanyl-D-alanine carboxypeptidase</fullName>
    </submittedName>
</protein>
<sequence length="248" mass="28338">MKRKDFLKITAIGGFGLSIFPQLSFNALQEETFTRNQLIGKGNPDIVGDSYTSKMHKEAKAAFSKMKEAALKENLKIEVVSAYRSFERQKEIFEGKYNRFTKQGLTPQAAILKIIEYSTIPGTSRHHWGTDIDIIDANPPRPKSVLLAENFHGKGPFCKLKEWLNENASGFGFYEVYTDNANRKGFKYEPWHFSYAPVSKPMLKAYKELDIKTILLDEKVKGSTYFTDEFIAAYRKENVLDINPLLIS</sequence>
<dbReference type="PANTHER" id="PTHR34385">
    <property type="entry name" value="D-ALANYL-D-ALANINE CARBOXYPEPTIDASE"/>
    <property type="match status" value="1"/>
</dbReference>
<dbReference type="CDD" id="cd14847">
    <property type="entry name" value="DD-carboxypeptidase_like"/>
    <property type="match status" value="1"/>
</dbReference>
<dbReference type="Gene3D" id="3.30.1380.10">
    <property type="match status" value="1"/>
</dbReference>
<dbReference type="InterPro" id="IPR009045">
    <property type="entry name" value="Zn_M74/Hedgehog-like"/>
</dbReference>
<keyword evidence="2" id="KW-0645">Protease</keyword>
<dbReference type="OrthoDB" id="9792074at2"/>
<gene>
    <name evidence="2" type="ORF">ULMS_26020</name>
</gene>
<name>A0A5J4G0N7_9FLAO</name>
<feature type="domain" description="D-alanyl-D-alanine carboxypeptidase-like core" evidence="1">
    <location>
        <begin position="53"/>
        <end position="197"/>
    </location>
</feature>
<keyword evidence="3" id="KW-1185">Reference proteome</keyword>
<proteinExistence type="predicted"/>
<dbReference type="AlphaFoldDB" id="A0A5J4G0N7"/>
<dbReference type="InterPro" id="IPR003709">
    <property type="entry name" value="VanY-like_core_dom"/>
</dbReference>
<organism evidence="2 3">
    <name type="scientific">Patiriisocius marinistellae</name>
    <dbReference type="NCBI Taxonomy" id="2494560"/>
    <lineage>
        <taxon>Bacteria</taxon>
        <taxon>Pseudomonadati</taxon>
        <taxon>Bacteroidota</taxon>
        <taxon>Flavobacteriia</taxon>
        <taxon>Flavobacteriales</taxon>
        <taxon>Flavobacteriaceae</taxon>
        <taxon>Patiriisocius</taxon>
    </lineage>
</organism>